<evidence type="ECO:0000259" key="1">
    <source>
        <dbReference type="PROSITE" id="PS50164"/>
    </source>
</evidence>
<dbReference type="InterPro" id="IPR035901">
    <property type="entry name" value="GIY-YIG_endonuc_sf"/>
</dbReference>
<reference evidence="2 3" key="1">
    <citation type="journal article" date="2016" name="Microbiol. Immunol.">
        <title>Complete genome sequence of Streptococcus troglodytae TKU31 isolated from the oral cavity of a chimpanzee (Pan troglodytes).</title>
        <authorList>
            <person name="Okamoto M."/>
            <person name="Naito M."/>
            <person name="Miyanohara M."/>
            <person name="Imai S."/>
            <person name="Nomura Y."/>
            <person name="Saito W."/>
            <person name="Momoi Y."/>
            <person name="Takada K."/>
            <person name="Miyabe-Nishiwaki T."/>
            <person name="Tomonaga M."/>
            <person name="Hanada N."/>
        </authorList>
    </citation>
    <scope>NUCLEOTIDE SEQUENCE [LARGE SCALE GENOMIC DNA]</scope>
    <source>
        <strain evidence="3">TKU 31</strain>
    </source>
</reference>
<gene>
    <name evidence="2" type="ORF">SRT_06360</name>
</gene>
<dbReference type="EMBL" id="AP014612">
    <property type="protein sequence ID" value="BAQ23897.1"/>
    <property type="molecule type" value="Genomic_DNA"/>
</dbReference>
<protein>
    <submittedName>
        <fullName evidence="2">GIY-YIG catalytic domain protein</fullName>
    </submittedName>
</protein>
<keyword evidence="3" id="KW-1185">Reference proteome</keyword>
<evidence type="ECO:0000313" key="2">
    <source>
        <dbReference type="EMBL" id="BAQ23897.1"/>
    </source>
</evidence>
<dbReference type="AlphaFoldDB" id="A0A1L7LI84"/>
<dbReference type="CDD" id="cd10446">
    <property type="entry name" value="GIY-YIG_unchar_1"/>
    <property type="match status" value="1"/>
</dbReference>
<name>A0A1L7LI84_9STRE</name>
<dbReference type="RefSeq" id="WP_128833029.1">
    <property type="nucleotide sequence ID" value="NZ_AP014612.1"/>
</dbReference>
<accession>A0A1L7LI84</accession>
<organism evidence="2 3">
    <name type="scientific">Streptococcus troglodytae</name>
    <dbReference type="NCBI Taxonomy" id="1111760"/>
    <lineage>
        <taxon>Bacteria</taxon>
        <taxon>Bacillati</taxon>
        <taxon>Bacillota</taxon>
        <taxon>Bacilli</taxon>
        <taxon>Lactobacillales</taxon>
        <taxon>Streptococcaceae</taxon>
        <taxon>Streptococcus</taxon>
    </lineage>
</organism>
<sequence>MSDIKLNDIFGFTEEEIPHVKIYFHVWKSDVNYTKDYYLSNKEQVNHWNIFYNADKKHFKVGETVINAVKVDYDKYLVTMVKKVTKDLNQYNDQGYEGENVEKFKPYFDRLIIKYKPGRMRVRKYASLYDDVIVSEILSEPWRGDDFNGYDEICLSYSQLESIFRLEKRDWLTALQNQKAVYLITDKKTGQLYVGSATSKDKMLLSRWSSYVNNGHGGNTELQKLVKEKGFDYVKENFQYSLLENFNGKVDDDYIIGREQWWKKVLQSIKFGYNDN</sequence>
<dbReference type="SUPFAM" id="SSF82771">
    <property type="entry name" value="GIY-YIG endonuclease"/>
    <property type="match status" value="1"/>
</dbReference>
<dbReference type="PROSITE" id="PS50164">
    <property type="entry name" value="GIY_YIG"/>
    <property type="match status" value="1"/>
</dbReference>
<dbReference type="InterPro" id="IPR000305">
    <property type="entry name" value="GIY-YIG_endonuc"/>
</dbReference>
<dbReference type="KEGG" id="strg:SRT_06360"/>
<evidence type="ECO:0000313" key="3">
    <source>
        <dbReference type="Proteomes" id="UP000217758"/>
    </source>
</evidence>
<dbReference type="SMART" id="SM00465">
    <property type="entry name" value="GIYc"/>
    <property type="match status" value="1"/>
</dbReference>
<feature type="domain" description="GIY-YIG" evidence="1">
    <location>
        <begin position="177"/>
        <end position="275"/>
    </location>
</feature>
<proteinExistence type="predicted"/>
<dbReference type="Proteomes" id="UP000217758">
    <property type="component" value="Chromosome"/>
</dbReference>
<dbReference type="Gene3D" id="3.40.1440.10">
    <property type="entry name" value="GIY-YIG endonuclease"/>
    <property type="match status" value="1"/>
</dbReference>